<evidence type="ECO:0000313" key="4">
    <source>
        <dbReference type="EMBL" id="SMX69084.1"/>
    </source>
</evidence>
<feature type="region of interest" description="Disordered" evidence="1">
    <location>
        <begin position="482"/>
        <end position="515"/>
    </location>
</feature>
<evidence type="ECO:0000259" key="2">
    <source>
        <dbReference type="PROSITE" id="PS50994"/>
    </source>
</evidence>
<gene>
    <name evidence="4" type="ORF">BAUR920_00606</name>
    <name evidence="3" type="ORF">CXR27_04855</name>
</gene>
<name>A0A2H1I1S6_BREAU</name>
<dbReference type="PANTHER" id="PTHR35004">
    <property type="entry name" value="TRANSPOSASE RV3428C-RELATED"/>
    <property type="match status" value="1"/>
</dbReference>
<dbReference type="Pfam" id="PF22483">
    <property type="entry name" value="Mu-transpos_C_2"/>
    <property type="match status" value="1"/>
</dbReference>
<organism evidence="4 5">
    <name type="scientific">Brevibacterium aurantiacum</name>
    <dbReference type="NCBI Taxonomy" id="273384"/>
    <lineage>
        <taxon>Bacteria</taxon>
        <taxon>Bacillati</taxon>
        <taxon>Actinomycetota</taxon>
        <taxon>Actinomycetes</taxon>
        <taxon>Micrococcales</taxon>
        <taxon>Brevibacteriaceae</taxon>
        <taxon>Brevibacterium</taxon>
    </lineage>
</organism>
<sequence length="527" mass="58506">MVRKIKAKLVLRLRSEGLSRRQIAAQGMSRHSVDAVIAAADAVGLSYDEVAGMPDADVYARLFPGRGQHESVYAQPDWSEVHRELARVGVTLKLLHSEYRDACATTDSPAMGYDRYCKNYQRHVLVSGLASRVGHKAGQSVEVDWSGKTMTLADPLAGTQTKVFLFVGCLPFSRYAFVEPALDMKQATWLRAHIAMFDWFGGSVPRIVPDNLKTGVISHPREGEIILNDAYRELAAHYSAAVLPGRVRKPKDKASVENTVGNIATQVIAALRGQTFRTLPQLREAIYERMRAYNAQPFQKRPGSRASIFDAEERPLLRPLPAVAYEISRWIYGRKVRKDGHVVFEKNFYSVPYAHVGSSVDLRITETTVEIFDGHTRLSSHLLPPAGVINTHHTHDGDLSHGERYQQWDGPRVREWAARIGQDTTTVINRIFESVPVEEQGLNAALAVLRLSRRFSPKRVEAAAGIALSGRIRSPRYAHLRPILDSGQDMPASKRRRSPEPSGLPAAGPTSTVGFVRGADYYAGGQR</sequence>
<protein>
    <submittedName>
        <fullName evidence="3 4">Transposase</fullName>
    </submittedName>
</protein>
<evidence type="ECO:0000313" key="5">
    <source>
        <dbReference type="Proteomes" id="UP000234289"/>
    </source>
</evidence>
<dbReference type="GeneID" id="60905335"/>
<proteinExistence type="predicted"/>
<accession>A0A2H1I1S6</accession>
<dbReference type="GO" id="GO:0015074">
    <property type="term" value="P:DNA integration"/>
    <property type="evidence" value="ECO:0007669"/>
    <property type="project" value="InterPro"/>
</dbReference>
<dbReference type="EMBL" id="FXZG01000002">
    <property type="protein sequence ID" value="SMX69084.1"/>
    <property type="molecule type" value="Genomic_DNA"/>
</dbReference>
<reference evidence="3 6" key="3">
    <citation type="submission" date="2017-12" db="EMBL/GenBank/DDBJ databases">
        <authorList>
            <person name="Levesque S."/>
        </authorList>
    </citation>
    <scope>NUCLEOTIDE SEQUENCE [LARGE SCALE GENOMIC DNA]</scope>
    <source>
        <strain evidence="3 6">SMQ-1420</strain>
    </source>
</reference>
<dbReference type="SUPFAM" id="SSF53098">
    <property type="entry name" value="Ribonuclease H-like"/>
    <property type="match status" value="1"/>
</dbReference>
<reference evidence="4" key="1">
    <citation type="submission" date="2017-03" db="EMBL/GenBank/DDBJ databases">
        <authorList>
            <person name="Afonso C.L."/>
            <person name="Miller P.J."/>
            <person name="Scott M.A."/>
            <person name="Spackman E."/>
            <person name="Goraichik I."/>
            <person name="Dimitrov K.M."/>
            <person name="Suarez D.L."/>
            <person name="Swayne D.E."/>
        </authorList>
    </citation>
    <scope>NUCLEOTIDE SEQUENCE [LARGE SCALE GENOMIC DNA]</scope>
    <source>
        <strain evidence="4">CNRZ 920</strain>
    </source>
</reference>
<reference evidence="5" key="2">
    <citation type="submission" date="2017-03" db="EMBL/GenBank/DDBJ databases">
        <authorList>
            <person name="Monnet C."/>
        </authorList>
    </citation>
    <scope>NUCLEOTIDE SEQUENCE [LARGE SCALE GENOMIC DNA]</scope>
    <source>
        <strain evidence="5">CNRZ 920</strain>
    </source>
</reference>
<dbReference type="PROSITE" id="PS50994">
    <property type="entry name" value="INTEGRASE"/>
    <property type="match status" value="1"/>
</dbReference>
<dbReference type="InterPro" id="IPR012337">
    <property type="entry name" value="RNaseH-like_sf"/>
</dbReference>
<reference evidence="3 6" key="4">
    <citation type="submission" date="2019-01" db="EMBL/GenBank/DDBJ databases">
        <title>Comparative genomic analysis of Brevibacterium aurantiacum sheds light on its evolution and its adaptation to smear-ripened cheeses.</title>
        <authorList>
            <person name="Moineau S."/>
        </authorList>
    </citation>
    <scope>NUCLEOTIDE SEQUENCE [LARGE SCALE GENOMIC DNA]</scope>
    <source>
        <strain evidence="3 6">SMQ-1420</strain>
    </source>
</reference>
<dbReference type="NCBIfam" id="NF033546">
    <property type="entry name" value="transpos_IS21"/>
    <property type="match status" value="1"/>
</dbReference>
<dbReference type="EMBL" id="CP025334">
    <property type="protein sequence ID" value="AZT96420.1"/>
    <property type="molecule type" value="Genomic_DNA"/>
</dbReference>
<dbReference type="InterPro" id="IPR054353">
    <property type="entry name" value="IstA-like_C"/>
</dbReference>
<evidence type="ECO:0000313" key="3">
    <source>
        <dbReference type="EMBL" id="AZT96420.1"/>
    </source>
</evidence>
<dbReference type="PANTHER" id="PTHR35004:SF8">
    <property type="entry name" value="TRANSPOSASE RV3428C-RELATED"/>
    <property type="match status" value="1"/>
</dbReference>
<dbReference type="RefSeq" id="WP_101638788.1">
    <property type="nucleotide sequence ID" value="NZ_CP025331.1"/>
</dbReference>
<evidence type="ECO:0000256" key="1">
    <source>
        <dbReference type="SAM" id="MobiDB-lite"/>
    </source>
</evidence>
<dbReference type="Proteomes" id="UP000234289">
    <property type="component" value="Unassembled WGS sequence"/>
</dbReference>
<feature type="domain" description="Integrase catalytic" evidence="2">
    <location>
        <begin position="133"/>
        <end position="327"/>
    </location>
</feature>
<dbReference type="AlphaFoldDB" id="A0A2H1I1S6"/>
<dbReference type="InterPro" id="IPR001584">
    <property type="entry name" value="Integrase_cat-core"/>
</dbReference>
<dbReference type="Proteomes" id="UP000282731">
    <property type="component" value="Chromosome"/>
</dbReference>
<evidence type="ECO:0000313" key="6">
    <source>
        <dbReference type="Proteomes" id="UP000282731"/>
    </source>
</evidence>